<dbReference type="STRING" id="1314782.A0A165U6I4"/>
<sequence length="454" mass="50920">MSGHDQDDSDLHRKLEQHQERFLDLVERERINSEVIEEVYDAAVAIANCLYPGHFAQTPSDIPHSDSESSEEVPLASLFPRHRSARIAALSAPPSQTASPQPISPIDEQPDLPPSTPETISETSPMTDVKALPSRRDKAAPAHPTLITNEADKKRAAVKYVPMHEEEMWKGLPEYEDAAKTYEEFVTALKMLYPAVREDQRYSVGDMDRLVGERVRIGIHNLADLSTFYREFLLITRFLRRRDLISEREQNRAFQHAFNQDLWTKVYTRLQIKNPEQAADTPYGVASVFEAASFFLAGTPATTITEAKAETPEGKVKVEEYTLLVDIITKAVSQLLAPTLAAMAQGSTMAANSAPAHAMPTAPYQCHYCGANDHSIRRCPKVDEDQRTGRVMRNIEGKVVLPSGIMVPQNLPGTNMRERIMEWHRRNPSQVAANIIEQMIYEDVKTTSTSASNR</sequence>
<organism evidence="2 3">
    <name type="scientific">Neolentinus lepideus HHB14362 ss-1</name>
    <dbReference type="NCBI Taxonomy" id="1314782"/>
    <lineage>
        <taxon>Eukaryota</taxon>
        <taxon>Fungi</taxon>
        <taxon>Dikarya</taxon>
        <taxon>Basidiomycota</taxon>
        <taxon>Agaricomycotina</taxon>
        <taxon>Agaricomycetes</taxon>
        <taxon>Gloeophyllales</taxon>
        <taxon>Gloeophyllaceae</taxon>
        <taxon>Neolentinus</taxon>
    </lineage>
</organism>
<keyword evidence="3" id="KW-1185">Reference proteome</keyword>
<dbReference type="Proteomes" id="UP000076761">
    <property type="component" value="Unassembled WGS sequence"/>
</dbReference>
<feature type="region of interest" description="Disordered" evidence="1">
    <location>
        <begin position="90"/>
        <end position="142"/>
    </location>
</feature>
<dbReference type="EMBL" id="KV425560">
    <property type="protein sequence ID" value="KZT27716.1"/>
    <property type="molecule type" value="Genomic_DNA"/>
</dbReference>
<dbReference type="InParanoid" id="A0A165U6I4"/>
<proteinExistence type="predicted"/>
<protein>
    <recommendedName>
        <fullName evidence="4">CCHC-type domain-containing protein</fullName>
    </recommendedName>
</protein>
<gene>
    <name evidence="2" type="ORF">NEOLEDRAFT_1176323</name>
</gene>
<evidence type="ECO:0008006" key="4">
    <source>
        <dbReference type="Google" id="ProtNLM"/>
    </source>
</evidence>
<evidence type="ECO:0000313" key="3">
    <source>
        <dbReference type="Proteomes" id="UP000076761"/>
    </source>
</evidence>
<dbReference type="OrthoDB" id="3252634at2759"/>
<evidence type="ECO:0000313" key="2">
    <source>
        <dbReference type="EMBL" id="KZT27716.1"/>
    </source>
</evidence>
<reference evidence="2 3" key="1">
    <citation type="journal article" date="2016" name="Mol. Biol. Evol.">
        <title>Comparative Genomics of Early-Diverging Mushroom-Forming Fungi Provides Insights into the Origins of Lignocellulose Decay Capabilities.</title>
        <authorList>
            <person name="Nagy L.G."/>
            <person name="Riley R."/>
            <person name="Tritt A."/>
            <person name="Adam C."/>
            <person name="Daum C."/>
            <person name="Floudas D."/>
            <person name="Sun H."/>
            <person name="Yadav J.S."/>
            <person name="Pangilinan J."/>
            <person name="Larsson K.H."/>
            <person name="Matsuura K."/>
            <person name="Barry K."/>
            <person name="Labutti K."/>
            <person name="Kuo R."/>
            <person name="Ohm R.A."/>
            <person name="Bhattacharya S.S."/>
            <person name="Shirouzu T."/>
            <person name="Yoshinaga Y."/>
            <person name="Martin F.M."/>
            <person name="Grigoriev I.V."/>
            <person name="Hibbett D.S."/>
        </authorList>
    </citation>
    <scope>NUCLEOTIDE SEQUENCE [LARGE SCALE GENOMIC DNA]</scope>
    <source>
        <strain evidence="2 3">HHB14362 ss-1</strain>
    </source>
</reference>
<feature type="compositionally biased region" description="Polar residues" evidence="1">
    <location>
        <begin position="117"/>
        <end position="126"/>
    </location>
</feature>
<feature type="compositionally biased region" description="Low complexity" evidence="1">
    <location>
        <begin position="90"/>
        <end position="106"/>
    </location>
</feature>
<name>A0A165U6I4_9AGAM</name>
<dbReference type="AlphaFoldDB" id="A0A165U6I4"/>
<evidence type="ECO:0000256" key="1">
    <source>
        <dbReference type="SAM" id="MobiDB-lite"/>
    </source>
</evidence>
<accession>A0A165U6I4</accession>